<organism evidence="1 2">
    <name type="scientific">Azorhizophilus paspali</name>
    <name type="common">Azotobacter paspali</name>
    <dbReference type="NCBI Taxonomy" id="69963"/>
    <lineage>
        <taxon>Bacteria</taxon>
        <taxon>Pseudomonadati</taxon>
        <taxon>Pseudomonadota</taxon>
        <taxon>Gammaproteobacteria</taxon>
        <taxon>Pseudomonadales</taxon>
        <taxon>Pseudomonadaceae</taxon>
        <taxon>Azorhizophilus</taxon>
    </lineage>
</organism>
<evidence type="ECO:0000313" key="1">
    <source>
        <dbReference type="EMBL" id="MFC0711521.1"/>
    </source>
</evidence>
<accession>A0ABV6SQX6</accession>
<dbReference type="RefSeq" id="WP_376948304.1">
    <property type="nucleotide sequence ID" value="NZ_JBHLSS010000123.1"/>
</dbReference>
<name>A0ABV6SQX6_AZOPA</name>
<comment type="caution">
    <text evidence="1">The sequence shown here is derived from an EMBL/GenBank/DDBJ whole genome shotgun (WGS) entry which is preliminary data.</text>
</comment>
<reference evidence="1 2" key="1">
    <citation type="submission" date="2024-09" db="EMBL/GenBank/DDBJ databases">
        <authorList>
            <person name="Sun Q."/>
            <person name="Mori K."/>
        </authorList>
    </citation>
    <scope>NUCLEOTIDE SEQUENCE [LARGE SCALE GENOMIC DNA]</scope>
    <source>
        <strain evidence="1 2">NCAIM B.01794</strain>
    </source>
</reference>
<dbReference type="EMBL" id="JBHLSS010000123">
    <property type="protein sequence ID" value="MFC0711521.1"/>
    <property type="molecule type" value="Genomic_DNA"/>
</dbReference>
<dbReference type="Proteomes" id="UP001589891">
    <property type="component" value="Unassembled WGS sequence"/>
</dbReference>
<proteinExistence type="predicted"/>
<evidence type="ECO:0000313" key="2">
    <source>
        <dbReference type="Proteomes" id="UP001589891"/>
    </source>
</evidence>
<sequence length="52" mass="5317">MSGLAPVPAAGLGAALALTGMFGLRCLHPPSYALALAVIFNRPCCCRSLSTR</sequence>
<gene>
    <name evidence="1" type="ORF">ACFFGX_18885</name>
</gene>
<protein>
    <submittedName>
        <fullName evidence="1">HPP family protein</fullName>
    </submittedName>
</protein>
<keyword evidence="2" id="KW-1185">Reference proteome</keyword>